<evidence type="ECO:0000256" key="10">
    <source>
        <dbReference type="SAM" id="MobiDB-lite"/>
    </source>
</evidence>
<dbReference type="PANTHER" id="PTHR10887">
    <property type="entry name" value="DNA2/NAM7 HELICASE FAMILY"/>
    <property type="match status" value="1"/>
</dbReference>
<dbReference type="STRING" id="1160509.A0A3N4HX13"/>
<dbReference type="Gene3D" id="3.40.50.300">
    <property type="entry name" value="P-loop containing nucleotide triphosphate hydrolases"/>
    <property type="match status" value="2"/>
</dbReference>
<name>A0A3N4HX13_ASCIM</name>
<keyword evidence="2" id="KW-0963">Cytoplasm</keyword>
<sequence length="2006" mass="224289">MEPTKLCRYIADNKRCPFAARCTFSHDKSIMAGKGRDKKSGGICHDFQKGSCKFGARCRYTHTGSTQQASSSSSRGQSSSRGHSSRGGTYTGFGSDNRRQSSNNGPRKKWNLRLTRLATRSRAALAEFQALIDEGLEVLDDDSADNKQELIRELGSDYGLIIIRRIVEGELSSNPQSFALEAHPFYTKFIRLVSHEALSSSLMLEKSVGTIYNIIYGSEGTKAIRFFERIIPCFENTNTLRPDIRQEGLSSLSSFLLNVIKFNSDSLAKQSFPEFLRRIKACCSKDEEYRDALGMLQEAEERLNLGSNFDLIKTEEKKKAQANQGPSHGLSSLEHMEVDLPGNLSGRGPRHDNDHEAISDIAILPTTGEITSDRNNFLPLNVVGARHHLEGIYRVFDTQFRLLREDTTGPLRDAVRMVFDRWSTLSNPAADGKKGALKKRTIQTEGGTFIRMYHNVMVSEIGYSQRNGLSVLISFDQPTPVNTYPELNKRVKWWEDSKEFQEGSLLAMVNEKKEVTFLLVSGREVRATGGSGADSRSLRDLASSQTRASITMTLADPGNIVDAGRMFHSVGQPTARAVLVDFPGMLFASFQPVLKCLQNLHLNPKLPFSNWLQQSSVDEPAEDILPPKYLARGNVTLSLRCITKDGSDLSFSHRAPPSIALLREKTTLDEGQSVALLAALQRELALIQGPPGTGKSYVGIQIAKILWANKRQTGIGPILCVCYTNHALDQFLEELLDAGIPKIVRLGSRSKSERIQEECLNLRSLAKMVEATRSEKQVMWQVKSSLEEIEEEMREICMKANDLHKEATLKDYLFRRYRDLHDVFYEPETDQDGWTKARNKKDPKYRYPITTWAHSEHTGGFRFKSEVTGDFLSKKLGPKIFQVCGEYRKLMYNSWISDMQEDMADEFLAHARSHVSLKQELDVCYKEKDQRGLEGVDVIGVTTTGLATNSNLLRLLKAKVLICEEAAEVLEAHVLTALLPSVEHAILIGDHLQLRPQIATYGLSAESRQGVMYRLDESLFERLAKPKSSGGGGMPVAQLDTQRRMHPSISELVRSTLYPSLKDYPTTAEYPQVVGMRKRLFWLDHRHFEDSVGSDDPTNTSKTNTWEVDMVMALVRHIMRQGVYKSKKIAVLTPYLGQLRILRKRMSDGFELILDDRDQADLDLQDQMEEAEQGASGAGQTGKAVETKKVVRGKLLDALRIATVDNFQGEEADIIIISLVRSNPKNICGFLKTSNRINVLLSRARHGMYIVGNSETSKHIKMWGDVLNILATDGNIGESLDLTCPRHPEKQIIIKEADDFVRFAPEGGCDERCDKRLNCGHPCVAKCHSTPMHDSTNCMERCPRQHPICGHSCPKRCYQDCGDCLEPIFNVELPCGHVQARMACYETRSLDIFKCRFKVEKPASWCSHVLRMDCYQDPKDVFCNKICGDLLPCGHSCRKACGACRTKSAVQQELSVVERHPKCSQKCGRNFTTCSHACNNECHSGQDCLPCDQPCTVACSHSKCPKECSQPCPPCASACQWSCPHQEQECQLPCSAPCSLIPCSKRCEKKLSCGHQCPSVCGEACPSKDFCKTCAAPAILEQVVDMVMFETYKETNVDEDPVVILPCKHMFTVSTLDGQLGLSDCYEMDAQGVPVKAKPFAATGKDGPIKGCPNCRASLRSINRYNRITKKAILDESTKKFITEAHMEYQALCSAVQNMEIKLEAALSAINRSAEQKLSYFKSNPETNKLVHQLELHQKKCSENEQPYGKVRGLIIDAIRKRDIPESFQVDNAAIQTTCTLRAKSLILQFDLVRVTMLREALRKPGIPEEHVEKSRIFLINQINRAKRASVQLIQLASAAESRTVLVEGGIYWANFSMLSIQYSSSVDKDLEPEEKEKKRLAVIQEQTASLENCLAMCAALPGTLGKYKERVEKALRLVKGGTFYVEVSDEERKAVYAAMSVEFRGTGHWYRCENGHPFTIGECGMPMQLARCPECGAQVGGQNHTAVDGITRDTEMESAFARLNI</sequence>
<dbReference type="GO" id="GO:0031380">
    <property type="term" value="C:nuclear RNA-directed RNA polymerase complex"/>
    <property type="evidence" value="ECO:0007669"/>
    <property type="project" value="TreeGrafter"/>
</dbReference>
<evidence type="ECO:0000259" key="12">
    <source>
        <dbReference type="PROSITE" id="PS51981"/>
    </source>
</evidence>
<dbReference type="GO" id="GO:0005737">
    <property type="term" value="C:cytoplasm"/>
    <property type="evidence" value="ECO:0007669"/>
    <property type="project" value="UniProtKB-SubCell"/>
</dbReference>
<keyword evidence="14" id="KW-1185">Reference proteome</keyword>
<evidence type="ECO:0000313" key="14">
    <source>
        <dbReference type="Proteomes" id="UP000275078"/>
    </source>
</evidence>
<evidence type="ECO:0000256" key="8">
    <source>
        <dbReference type="ARBA" id="ARBA00022859"/>
    </source>
</evidence>
<keyword evidence="6" id="KW-0067">ATP-binding</keyword>
<keyword evidence="4" id="KW-0677">Repeat</keyword>
<dbReference type="CDD" id="cd06008">
    <property type="entry name" value="NF-X1-zinc-finger"/>
    <property type="match status" value="3"/>
</dbReference>
<proteinExistence type="predicted"/>
<evidence type="ECO:0000256" key="1">
    <source>
        <dbReference type="ARBA" id="ARBA00004496"/>
    </source>
</evidence>
<evidence type="ECO:0000256" key="2">
    <source>
        <dbReference type="ARBA" id="ARBA00022490"/>
    </source>
</evidence>
<evidence type="ECO:0008006" key="15">
    <source>
        <dbReference type="Google" id="ProtNLM"/>
    </source>
</evidence>
<keyword evidence="8" id="KW-0391">Immunity</keyword>
<dbReference type="InterPro" id="IPR047187">
    <property type="entry name" value="SF1_C_Upf1"/>
</dbReference>
<dbReference type="InterPro" id="IPR045055">
    <property type="entry name" value="DNA2/NAM7-like"/>
</dbReference>
<protein>
    <recommendedName>
        <fullName evidence="15">P-loop containing nucleoside triphosphate hydrolase protein</fullName>
    </recommendedName>
</protein>
<dbReference type="GO" id="GO:0002376">
    <property type="term" value="P:immune system process"/>
    <property type="evidence" value="ECO:0007669"/>
    <property type="project" value="UniProtKB-KW"/>
</dbReference>
<evidence type="ECO:0000256" key="6">
    <source>
        <dbReference type="ARBA" id="ARBA00022806"/>
    </source>
</evidence>
<dbReference type="GO" id="GO:0031048">
    <property type="term" value="P:regulatory ncRNA-mediated heterochromatin formation"/>
    <property type="evidence" value="ECO:0007669"/>
    <property type="project" value="TreeGrafter"/>
</dbReference>
<gene>
    <name evidence="13" type="ORF">BJ508DRAFT_228237</name>
</gene>
<feature type="zinc finger region" description="C3H1-type" evidence="9">
    <location>
        <begin position="38"/>
        <end position="65"/>
    </location>
</feature>
<comment type="subcellular location">
    <subcellularLocation>
        <location evidence="1">Cytoplasm</location>
    </subcellularLocation>
</comment>
<keyword evidence="7 9" id="KW-0862">Zinc</keyword>
<evidence type="ECO:0000313" key="13">
    <source>
        <dbReference type="EMBL" id="RPA78403.1"/>
    </source>
</evidence>
<accession>A0A3N4HX13</accession>
<evidence type="ECO:0000256" key="7">
    <source>
        <dbReference type="ARBA" id="ARBA00022833"/>
    </source>
</evidence>
<dbReference type="InterPro" id="IPR027417">
    <property type="entry name" value="P-loop_NTPase"/>
</dbReference>
<dbReference type="OrthoDB" id="2423195at2759"/>
<keyword evidence="6" id="KW-0378">Hydrolase</keyword>
<dbReference type="PANTHER" id="PTHR10887:SF445">
    <property type="entry name" value="NFX1-TYPE ZINC FINGER-CONTAINING PROTEIN 1"/>
    <property type="match status" value="1"/>
</dbReference>
<dbReference type="Pfam" id="PF13086">
    <property type="entry name" value="AAA_11"/>
    <property type="match status" value="1"/>
</dbReference>
<dbReference type="SMART" id="SM00438">
    <property type="entry name" value="ZnF_NFX"/>
    <property type="match status" value="5"/>
</dbReference>
<reference evidence="13 14" key="1">
    <citation type="journal article" date="2018" name="Nat. Ecol. Evol.">
        <title>Pezizomycetes genomes reveal the molecular basis of ectomycorrhizal truffle lifestyle.</title>
        <authorList>
            <person name="Murat C."/>
            <person name="Payen T."/>
            <person name="Noel B."/>
            <person name="Kuo A."/>
            <person name="Morin E."/>
            <person name="Chen J."/>
            <person name="Kohler A."/>
            <person name="Krizsan K."/>
            <person name="Balestrini R."/>
            <person name="Da Silva C."/>
            <person name="Montanini B."/>
            <person name="Hainaut M."/>
            <person name="Levati E."/>
            <person name="Barry K.W."/>
            <person name="Belfiori B."/>
            <person name="Cichocki N."/>
            <person name="Clum A."/>
            <person name="Dockter R.B."/>
            <person name="Fauchery L."/>
            <person name="Guy J."/>
            <person name="Iotti M."/>
            <person name="Le Tacon F."/>
            <person name="Lindquist E.A."/>
            <person name="Lipzen A."/>
            <person name="Malagnac F."/>
            <person name="Mello A."/>
            <person name="Molinier V."/>
            <person name="Miyauchi S."/>
            <person name="Poulain J."/>
            <person name="Riccioni C."/>
            <person name="Rubini A."/>
            <person name="Sitrit Y."/>
            <person name="Splivallo R."/>
            <person name="Traeger S."/>
            <person name="Wang M."/>
            <person name="Zifcakova L."/>
            <person name="Wipf D."/>
            <person name="Zambonelli A."/>
            <person name="Paolocci F."/>
            <person name="Nowrousian M."/>
            <person name="Ottonello S."/>
            <person name="Baldrian P."/>
            <person name="Spatafora J.W."/>
            <person name="Henrissat B."/>
            <person name="Nagy L.G."/>
            <person name="Aury J.M."/>
            <person name="Wincker P."/>
            <person name="Grigoriev I.V."/>
            <person name="Bonfante P."/>
            <person name="Martin F.M."/>
        </authorList>
    </citation>
    <scope>NUCLEOTIDE SEQUENCE [LARGE SCALE GENOMIC DNA]</scope>
    <source>
        <strain evidence="13 14">RN42</strain>
    </source>
</reference>
<dbReference type="Pfam" id="PF20173">
    <property type="entry name" value="ZnF_RZ-type"/>
    <property type="match status" value="1"/>
</dbReference>
<feature type="region of interest" description="Disordered" evidence="10">
    <location>
        <begin position="63"/>
        <end position="109"/>
    </location>
</feature>
<dbReference type="CDD" id="cd17936">
    <property type="entry name" value="EEXXEc_NFX1"/>
    <property type="match status" value="1"/>
</dbReference>
<feature type="compositionally biased region" description="Low complexity" evidence="10">
    <location>
        <begin position="63"/>
        <end position="88"/>
    </location>
</feature>
<keyword evidence="3 9" id="KW-0479">Metal-binding</keyword>
<dbReference type="GO" id="GO:0004386">
    <property type="term" value="F:helicase activity"/>
    <property type="evidence" value="ECO:0007669"/>
    <property type="project" value="InterPro"/>
</dbReference>
<dbReference type="PROSITE" id="PS50103">
    <property type="entry name" value="ZF_C3H1"/>
    <property type="match status" value="2"/>
</dbReference>
<dbReference type="InterPro" id="IPR000967">
    <property type="entry name" value="Znf_NFX1"/>
</dbReference>
<dbReference type="SUPFAM" id="SSF52540">
    <property type="entry name" value="P-loop containing nucleoside triphosphate hydrolases"/>
    <property type="match status" value="1"/>
</dbReference>
<keyword evidence="6" id="KW-0347">Helicase</keyword>
<dbReference type="InterPro" id="IPR000571">
    <property type="entry name" value="Znf_CCCH"/>
</dbReference>
<feature type="domain" description="C3H1-type" evidence="11">
    <location>
        <begin position="38"/>
        <end position="65"/>
    </location>
</feature>
<evidence type="ECO:0000259" key="11">
    <source>
        <dbReference type="PROSITE" id="PS50103"/>
    </source>
</evidence>
<dbReference type="InterPro" id="IPR041679">
    <property type="entry name" value="DNA2/NAM7-like_C"/>
</dbReference>
<keyword evidence="6" id="KW-0547">Nucleotide-binding</keyword>
<evidence type="ECO:0000256" key="9">
    <source>
        <dbReference type="PROSITE-ProRule" id="PRU00723"/>
    </source>
</evidence>
<dbReference type="SMART" id="SM00356">
    <property type="entry name" value="ZnF_C3H1"/>
    <property type="match status" value="2"/>
</dbReference>
<feature type="zinc finger region" description="C3H1-type" evidence="9">
    <location>
        <begin position="1"/>
        <end position="29"/>
    </location>
</feature>
<keyword evidence="5 9" id="KW-0863">Zinc-finger</keyword>
<dbReference type="PROSITE" id="PS51981">
    <property type="entry name" value="ZF_RZ"/>
    <property type="match status" value="1"/>
</dbReference>
<evidence type="ECO:0000256" key="5">
    <source>
        <dbReference type="ARBA" id="ARBA00022771"/>
    </source>
</evidence>
<dbReference type="FunFam" id="3.40.50.300:FF:001660">
    <property type="entry name" value="NF-X1 finger and helicase protein, putative"/>
    <property type="match status" value="1"/>
</dbReference>
<evidence type="ECO:0000256" key="4">
    <source>
        <dbReference type="ARBA" id="ARBA00022737"/>
    </source>
</evidence>
<evidence type="ECO:0000256" key="3">
    <source>
        <dbReference type="ARBA" id="ARBA00022723"/>
    </source>
</evidence>
<dbReference type="InterPro" id="IPR041677">
    <property type="entry name" value="DNA2/NAM7_AAA_11"/>
</dbReference>
<dbReference type="CDD" id="cd18808">
    <property type="entry name" value="SF1_C_Upf1"/>
    <property type="match status" value="1"/>
</dbReference>
<feature type="domain" description="C3H1-type" evidence="11">
    <location>
        <begin position="1"/>
        <end position="29"/>
    </location>
</feature>
<dbReference type="EMBL" id="ML119712">
    <property type="protein sequence ID" value="RPA78403.1"/>
    <property type="molecule type" value="Genomic_DNA"/>
</dbReference>
<dbReference type="InterPro" id="IPR046439">
    <property type="entry name" value="ZF_RZ_dom"/>
</dbReference>
<dbReference type="GO" id="GO:0008270">
    <property type="term" value="F:zinc ion binding"/>
    <property type="evidence" value="ECO:0007669"/>
    <property type="project" value="UniProtKB-KW"/>
</dbReference>
<dbReference type="Proteomes" id="UP000275078">
    <property type="component" value="Unassembled WGS sequence"/>
</dbReference>
<feature type="domain" description="RZ-type" evidence="12">
    <location>
        <begin position="1928"/>
        <end position="2000"/>
    </location>
</feature>
<organism evidence="13 14">
    <name type="scientific">Ascobolus immersus RN42</name>
    <dbReference type="NCBI Taxonomy" id="1160509"/>
    <lineage>
        <taxon>Eukaryota</taxon>
        <taxon>Fungi</taxon>
        <taxon>Dikarya</taxon>
        <taxon>Ascomycota</taxon>
        <taxon>Pezizomycotina</taxon>
        <taxon>Pezizomycetes</taxon>
        <taxon>Pezizales</taxon>
        <taxon>Ascobolaceae</taxon>
        <taxon>Ascobolus</taxon>
    </lineage>
</organism>
<dbReference type="Pfam" id="PF13087">
    <property type="entry name" value="AAA_12"/>
    <property type="match status" value="1"/>
</dbReference>